<dbReference type="AlphaFoldDB" id="A0A834NI62"/>
<proteinExistence type="predicted"/>
<dbReference type="InterPro" id="IPR048570">
    <property type="entry name" value="PSMD1_RPN2_N"/>
</dbReference>
<dbReference type="InterPro" id="IPR002015">
    <property type="entry name" value="Proteasome/cyclosome_rpt"/>
</dbReference>
<feature type="compositionally biased region" description="Low complexity" evidence="3">
    <location>
        <begin position="302"/>
        <end position="315"/>
    </location>
</feature>
<dbReference type="GO" id="GO:0034515">
    <property type="term" value="C:proteasome storage granule"/>
    <property type="evidence" value="ECO:0007669"/>
    <property type="project" value="TreeGrafter"/>
</dbReference>
<comment type="caution">
    <text evidence="5">The sequence shown here is derived from an EMBL/GenBank/DDBJ whole genome shotgun (WGS) entry which is preliminary data.</text>
</comment>
<evidence type="ECO:0000256" key="1">
    <source>
        <dbReference type="ARBA" id="ARBA00022737"/>
    </source>
</evidence>
<feature type="region of interest" description="Disordered" evidence="3">
    <location>
        <begin position="302"/>
        <end position="337"/>
    </location>
</feature>
<dbReference type="InterPro" id="IPR011989">
    <property type="entry name" value="ARM-like"/>
</dbReference>
<dbReference type="GO" id="GO:0043161">
    <property type="term" value="P:proteasome-mediated ubiquitin-dependent protein catabolic process"/>
    <property type="evidence" value="ECO:0007669"/>
    <property type="project" value="TreeGrafter"/>
</dbReference>
<keyword evidence="1" id="KW-0677">Repeat</keyword>
<dbReference type="PANTHER" id="PTHR10943:SF2">
    <property type="entry name" value="26S PROTEASOME NON-ATPASE REGULATORY SUBUNIT 1"/>
    <property type="match status" value="1"/>
</dbReference>
<dbReference type="Proteomes" id="UP000617340">
    <property type="component" value="Unassembled WGS sequence"/>
</dbReference>
<dbReference type="EMBL" id="JACSDZ010000003">
    <property type="protein sequence ID" value="KAF7410297.1"/>
    <property type="molecule type" value="Genomic_DNA"/>
</dbReference>
<name>A0A834NI62_VESGE</name>
<organism evidence="5 6">
    <name type="scientific">Vespula germanica</name>
    <name type="common">German yellow jacket</name>
    <name type="synonym">Paravespula germanica</name>
    <dbReference type="NCBI Taxonomy" id="30212"/>
    <lineage>
        <taxon>Eukaryota</taxon>
        <taxon>Metazoa</taxon>
        <taxon>Ecdysozoa</taxon>
        <taxon>Arthropoda</taxon>
        <taxon>Hexapoda</taxon>
        <taxon>Insecta</taxon>
        <taxon>Pterygota</taxon>
        <taxon>Neoptera</taxon>
        <taxon>Endopterygota</taxon>
        <taxon>Hymenoptera</taxon>
        <taxon>Apocrita</taxon>
        <taxon>Aculeata</taxon>
        <taxon>Vespoidea</taxon>
        <taxon>Vespidae</taxon>
        <taxon>Vespinae</taxon>
        <taxon>Vespula</taxon>
    </lineage>
</organism>
<keyword evidence="6" id="KW-1185">Reference proteome</keyword>
<dbReference type="SUPFAM" id="SSF48371">
    <property type="entry name" value="ARM repeat"/>
    <property type="match status" value="1"/>
</dbReference>
<keyword evidence="2" id="KW-0647">Proteasome</keyword>
<dbReference type="PANTHER" id="PTHR10943">
    <property type="entry name" value="26S PROTEASOME NON-ATPASE REGULATORY SUBUNIT"/>
    <property type="match status" value="1"/>
</dbReference>
<dbReference type="GO" id="GO:0005634">
    <property type="term" value="C:nucleus"/>
    <property type="evidence" value="ECO:0007669"/>
    <property type="project" value="TreeGrafter"/>
</dbReference>
<evidence type="ECO:0000313" key="5">
    <source>
        <dbReference type="EMBL" id="KAF7410297.1"/>
    </source>
</evidence>
<dbReference type="Gene3D" id="1.25.10.10">
    <property type="entry name" value="Leucine-rich Repeat Variant"/>
    <property type="match status" value="1"/>
</dbReference>
<dbReference type="FunFam" id="1.25.10.10:FF:000426">
    <property type="entry name" value="Proteasome 26S subunit, non-ATPase 1"/>
    <property type="match status" value="1"/>
</dbReference>
<accession>A0A834NI62</accession>
<dbReference type="InterPro" id="IPR016024">
    <property type="entry name" value="ARM-type_fold"/>
</dbReference>
<evidence type="ECO:0000256" key="2">
    <source>
        <dbReference type="ARBA" id="ARBA00022942"/>
    </source>
</evidence>
<feature type="domain" description="26S proteasome non-ATPase regulatory subunit 1/RPN2 N-terminal" evidence="4">
    <location>
        <begin position="4"/>
        <end position="279"/>
    </location>
</feature>
<dbReference type="Pfam" id="PF01851">
    <property type="entry name" value="PC_rep"/>
    <property type="match status" value="2"/>
</dbReference>
<reference evidence="5" key="1">
    <citation type="journal article" date="2020" name="G3 (Bethesda)">
        <title>High-Quality Assemblies for Three Invasive Social Wasps from the &lt;i&gt;Vespula&lt;/i&gt; Genus.</title>
        <authorList>
            <person name="Harrop T.W.R."/>
            <person name="Guhlin J."/>
            <person name="McLaughlin G.M."/>
            <person name="Permina E."/>
            <person name="Stockwell P."/>
            <person name="Gilligan J."/>
            <person name="Le Lec M.F."/>
            <person name="Gruber M.A.M."/>
            <person name="Quinn O."/>
            <person name="Lovegrove M."/>
            <person name="Duncan E.J."/>
            <person name="Remnant E.J."/>
            <person name="Van Eeckhoven J."/>
            <person name="Graham B."/>
            <person name="Knapp R.A."/>
            <person name="Langford K.W."/>
            <person name="Kronenberg Z."/>
            <person name="Press M.O."/>
            <person name="Eacker S.M."/>
            <person name="Wilson-Rankin E.E."/>
            <person name="Purcell J."/>
            <person name="Lester P.J."/>
            <person name="Dearden P.K."/>
        </authorList>
    </citation>
    <scope>NUCLEOTIDE SEQUENCE</scope>
    <source>
        <strain evidence="5">Linc-1</strain>
    </source>
</reference>
<evidence type="ECO:0000259" key="4">
    <source>
        <dbReference type="Pfam" id="PF21505"/>
    </source>
</evidence>
<evidence type="ECO:0000256" key="3">
    <source>
        <dbReference type="SAM" id="MobiDB-lite"/>
    </source>
</evidence>
<protein>
    <recommendedName>
        <fullName evidence="4">26S proteasome non-ATPase regulatory subunit 1/RPN2 N-terminal domain-containing protein</fullName>
    </recommendedName>
</protein>
<sequence length="552" mass="60914">MNITSAAGIISLLEEPMPELKVFALKKLDMIVDEFWPEISEAIEKIEILHEDKSFNQHELAALVASKVYYHLGSFEDSLTYALGAGELFDVNARNEYVDTTIAKCIDYYTQQRVLEAEGKLPPGNKGIDPRLEGIVNRMFHRCLEDNQYRQALGLALETRRMDVFEAAIMQSVRYKDDVSGMLSYAFQVVMSLIQNRGFRNTVLRCLVNLYRNLGTPDYVNMCQCLIFLDDPLAVAELLDKLSKGSQDCVLMAYQIAFDLYESATQQFLGRVLQALRATAPIPAALMVKPIIKPAAKPIAETSSNSASMETESSTPALEEKTQRSIENLSPEEKEQQERVDALSSILGGEISIDLHLQFLIRSNHTDMLILKNTKDAIRVSICHTATVIANAFMHSGTTSDQFLRDNLEWLARATNWAKLTATASLGVIHRGHEQEALALMQSYLPRDTGAGAGYSEGGGLYALGLIHANHGAAITDYLLGQLKDAQNEMVRHGGCLGLGLAAMGSHRQDVYEQLKFNLYQDDAVTGEAAGIAMGMVMLGSKSTQAIEDMVA</sequence>
<gene>
    <name evidence="5" type="ORF">HZH68_004678</name>
</gene>
<evidence type="ECO:0000313" key="6">
    <source>
        <dbReference type="Proteomes" id="UP000617340"/>
    </source>
</evidence>
<dbReference type="GO" id="GO:0008540">
    <property type="term" value="C:proteasome regulatory particle, base subcomplex"/>
    <property type="evidence" value="ECO:0007669"/>
    <property type="project" value="TreeGrafter"/>
</dbReference>
<dbReference type="Pfam" id="PF21505">
    <property type="entry name" value="RPN2_N"/>
    <property type="match status" value="1"/>
</dbReference>